<dbReference type="GO" id="GO:1901135">
    <property type="term" value="P:carbohydrate derivative metabolic process"/>
    <property type="evidence" value="ECO:0007669"/>
    <property type="project" value="UniProtKB-ARBA"/>
</dbReference>
<evidence type="ECO:0008006" key="5">
    <source>
        <dbReference type="Google" id="ProtNLM"/>
    </source>
</evidence>
<dbReference type="OrthoDB" id="9768937at2"/>
<evidence type="ECO:0000313" key="3">
    <source>
        <dbReference type="EMBL" id="CDI03967.1"/>
    </source>
</evidence>
<dbReference type="AlphaFoldDB" id="W6M8R6"/>
<evidence type="ECO:0000259" key="2">
    <source>
        <dbReference type="Pfam" id="PF13439"/>
    </source>
</evidence>
<dbReference type="Proteomes" id="UP000035760">
    <property type="component" value="Unassembled WGS sequence"/>
</dbReference>
<dbReference type="PANTHER" id="PTHR12526">
    <property type="entry name" value="GLYCOSYLTRANSFERASE"/>
    <property type="match status" value="1"/>
</dbReference>
<proteinExistence type="predicted"/>
<dbReference type="Pfam" id="PF00534">
    <property type="entry name" value="Glycos_transf_1"/>
    <property type="match status" value="1"/>
</dbReference>
<dbReference type="SUPFAM" id="SSF53756">
    <property type="entry name" value="UDP-Glycosyltransferase/glycogen phosphorylase"/>
    <property type="match status" value="1"/>
</dbReference>
<reference evidence="3" key="1">
    <citation type="submission" date="2013-07" db="EMBL/GenBank/DDBJ databases">
        <authorList>
            <person name="McIlroy S."/>
        </authorList>
    </citation>
    <scope>NUCLEOTIDE SEQUENCE [LARGE SCALE GENOMIC DNA]</scope>
    <source>
        <strain evidence="3">Run_A_D11</strain>
    </source>
</reference>
<dbReference type="RefSeq" id="WP_048675451.1">
    <property type="nucleotide sequence ID" value="NZ_CBTJ020000087.1"/>
</dbReference>
<evidence type="ECO:0000259" key="1">
    <source>
        <dbReference type="Pfam" id="PF00534"/>
    </source>
</evidence>
<feature type="domain" description="Glycosyl transferase family 1" evidence="1">
    <location>
        <begin position="222"/>
        <end position="374"/>
    </location>
</feature>
<reference evidence="3" key="2">
    <citation type="submission" date="2014-03" db="EMBL/GenBank/DDBJ databases">
        <title>Candidatus Competibacter-lineage genomes retrieved from metagenomes reveal functional metabolic diversity.</title>
        <authorList>
            <person name="McIlroy S.J."/>
            <person name="Albertsen M."/>
            <person name="Andresen E.K."/>
            <person name="Saunders A.M."/>
            <person name="Kristiansen R."/>
            <person name="Stokholm-Bjerregaard M."/>
            <person name="Nielsen K.L."/>
            <person name="Nielsen P.H."/>
        </authorList>
    </citation>
    <scope>NUCLEOTIDE SEQUENCE</scope>
    <source>
        <strain evidence="3">Run_A_D11</strain>
    </source>
</reference>
<feature type="domain" description="Glycosyltransferase subfamily 4-like N-terminal" evidence="2">
    <location>
        <begin position="26"/>
        <end position="202"/>
    </location>
</feature>
<sequence length="410" mass="46805">MMKKNKSECISQNKSICFILETKAFGGVEAHSLRLIKSLIEYGYIIEIIVNRFKKYGEWIESYGLQDKVTIINVDLGGIHDQKNDAKKWKETLKAICSSILIFPKGHNLHGSVGFLYVCRRKFKKIIFIEHLESELPEKKTSRLWLGLIPGIGFWWYKRQFHKKARSFFANHIIAVSNKVKDSLIKNSGYSSKKIIVVHNGVPWQNFSFSEIEKMAFCCQFQIPPEKFIFGMLTRLNVEKRIDIAIRALSKLLKDDSIKVDISTKPFYLVVAGEGPEIGNLEELVNTLNLNDYVKFIGFINDPKKVLSGYDVILFSSRIEGLPLALLEGMAAGCIPIVTRVSGMPEAVNSNDIGLVVSPENPEELYMAMKHILMLDKSILLQMRKCAVRRIQEKFDIDQSHRTIIEIIES</sequence>
<keyword evidence="4" id="KW-1185">Reference proteome</keyword>
<dbReference type="CDD" id="cd03801">
    <property type="entry name" value="GT4_PimA-like"/>
    <property type="match status" value="1"/>
</dbReference>
<evidence type="ECO:0000313" key="4">
    <source>
        <dbReference type="Proteomes" id="UP000035760"/>
    </source>
</evidence>
<dbReference type="Gene3D" id="3.40.50.2000">
    <property type="entry name" value="Glycogen Phosphorylase B"/>
    <property type="match status" value="2"/>
</dbReference>
<dbReference type="InterPro" id="IPR028098">
    <property type="entry name" value="Glyco_trans_4-like_N"/>
</dbReference>
<name>W6M8R6_9GAMM</name>
<protein>
    <recommendedName>
        <fullName evidence="5">Glycosyl transferase group 1</fullName>
    </recommendedName>
</protein>
<gene>
    <name evidence="3" type="ORF">BN873_760004</name>
</gene>
<accession>W6M8R6</accession>
<dbReference type="STRING" id="1400863.BN873_760004"/>
<dbReference type="EMBL" id="CBTJ020000087">
    <property type="protein sequence ID" value="CDI03967.1"/>
    <property type="molecule type" value="Genomic_DNA"/>
</dbReference>
<dbReference type="Pfam" id="PF13439">
    <property type="entry name" value="Glyco_transf_4"/>
    <property type="match status" value="1"/>
</dbReference>
<dbReference type="InterPro" id="IPR001296">
    <property type="entry name" value="Glyco_trans_1"/>
</dbReference>
<organism evidence="3 4">
    <name type="scientific">Candidatus Competibacter denitrificans Run_A_D11</name>
    <dbReference type="NCBI Taxonomy" id="1400863"/>
    <lineage>
        <taxon>Bacteria</taxon>
        <taxon>Pseudomonadati</taxon>
        <taxon>Pseudomonadota</taxon>
        <taxon>Gammaproteobacteria</taxon>
        <taxon>Candidatus Competibacteraceae</taxon>
        <taxon>Candidatus Competibacter</taxon>
    </lineage>
</organism>
<dbReference type="GO" id="GO:0016757">
    <property type="term" value="F:glycosyltransferase activity"/>
    <property type="evidence" value="ECO:0007669"/>
    <property type="project" value="InterPro"/>
</dbReference>
<comment type="caution">
    <text evidence="3">The sequence shown here is derived from an EMBL/GenBank/DDBJ whole genome shotgun (WGS) entry which is preliminary data.</text>
</comment>